<gene>
    <name evidence="1" type="ORF">THITE_2085324</name>
</gene>
<keyword evidence="2" id="KW-1185">Reference proteome</keyword>
<dbReference type="HOGENOM" id="CLU_1289741_0_0_1"/>
<dbReference type="RefSeq" id="XP_003650148.1">
    <property type="nucleotide sequence ID" value="XM_003650100.1"/>
</dbReference>
<dbReference type="EMBL" id="CP003009">
    <property type="protein sequence ID" value="AEO63812.1"/>
    <property type="molecule type" value="Genomic_DNA"/>
</dbReference>
<dbReference type="Proteomes" id="UP000008181">
    <property type="component" value="Chromosome 1"/>
</dbReference>
<sequence>MPDKIFYSLSTPRGTDRELVLRLERRSHLNTPLVLDWQAHTITYAEDGSSATLAWETPGIVDHYMGPIPARRESVDVQMPADSVVVADFDLLPRAFEGIALPVYALSRRDVAVFFVQPSARGAAACDRPVVVGFGNGIFEYGDGELVEVVAGAGSEVMQADGRTGAQVLWEAVVELFPNLRVRFASEMMMSSVKAEVRSEGGDWLLIGKRAMAL</sequence>
<reference evidence="1 2" key="1">
    <citation type="journal article" date="2011" name="Nat. Biotechnol.">
        <title>Comparative genomic analysis of the thermophilic biomass-degrading fungi Myceliophthora thermophila and Thielavia terrestris.</title>
        <authorList>
            <person name="Berka R.M."/>
            <person name="Grigoriev I.V."/>
            <person name="Otillar R."/>
            <person name="Salamov A."/>
            <person name="Grimwood J."/>
            <person name="Reid I."/>
            <person name="Ishmael N."/>
            <person name="John T."/>
            <person name="Darmond C."/>
            <person name="Moisan M.-C."/>
            <person name="Henrissat B."/>
            <person name="Coutinho P.M."/>
            <person name="Lombard V."/>
            <person name="Natvig D.O."/>
            <person name="Lindquist E."/>
            <person name="Schmutz J."/>
            <person name="Lucas S."/>
            <person name="Harris P."/>
            <person name="Powlowski J."/>
            <person name="Bellemare A."/>
            <person name="Taylor D."/>
            <person name="Butler G."/>
            <person name="de Vries R.P."/>
            <person name="Allijn I.E."/>
            <person name="van den Brink J."/>
            <person name="Ushinsky S."/>
            <person name="Storms R."/>
            <person name="Powell A.J."/>
            <person name="Paulsen I.T."/>
            <person name="Elbourne L.D.H."/>
            <person name="Baker S.E."/>
            <person name="Magnuson J."/>
            <person name="LaBoissiere S."/>
            <person name="Clutterbuck A.J."/>
            <person name="Martinez D."/>
            <person name="Wogulis M."/>
            <person name="de Leon A.L."/>
            <person name="Rey M.W."/>
            <person name="Tsang A."/>
        </authorList>
    </citation>
    <scope>NUCLEOTIDE SEQUENCE [LARGE SCALE GENOMIC DNA]</scope>
    <source>
        <strain evidence="2">ATCC 38088 / NRRL 8126</strain>
    </source>
</reference>
<dbReference type="KEGG" id="ttt:THITE_2085324"/>
<name>G2QVC5_THETT</name>
<dbReference type="AlphaFoldDB" id="G2QVC5"/>
<evidence type="ECO:0000313" key="1">
    <source>
        <dbReference type="EMBL" id="AEO63812.1"/>
    </source>
</evidence>
<proteinExistence type="predicted"/>
<protein>
    <submittedName>
        <fullName evidence="1">Uncharacterized protein</fullName>
    </submittedName>
</protein>
<dbReference type="GeneID" id="11515759"/>
<organism evidence="1 2">
    <name type="scientific">Thermothielavioides terrestris (strain ATCC 38088 / NRRL 8126)</name>
    <name type="common">Thielavia terrestris</name>
    <dbReference type="NCBI Taxonomy" id="578455"/>
    <lineage>
        <taxon>Eukaryota</taxon>
        <taxon>Fungi</taxon>
        <taxon>Dikarya</taxon>
        <taxon>Ascomycota</taxon>
        <taxon>Pezizomycotina</taxon>
        <taxon>Sordariomycetes</taxon>
        <taxon>Sordariomycetidae</taxon>
        <taxon>Sordariales</taxon>
        <taxon>Chaetomiaceae</taxon>
        <taxon>Thermothielavioides</taxon>
        <taxon>Thermothielavioides terrestris</taxon>
    </lineage>
</organism>
<accession>G2QVC5</accession>
<evidence type="ECO:0000313" key="2">
    <source>
        <dbReference type="Proteomes" id="UP000008181"/>
    </source>
</evidence>